<dbReference type="EMBL" id="PJNI01000002">
    <property type="protein sequence ID" value="PKR81545.1"/>
    <property type="molecule type" value="Genomic_DNA"/>
</dbReference>
<dbReference type="AlphaFoldDB" id="A0A2I0R4N7"/>
<dbReference type="Pfam" id="PF07610">
    <property type="entry name" value="DUF1573"/>
    <property type="match status" value="1"/>
</dbReference>
<dbReference type="PANTHER" id="PTHR37833:SF1">
    <property type="entry name" value="SIGNAL PEPTIDE PROTEIN"/>
    <property type="match status" value="1"/>
</dbReference>
<dbReference type="InterPro" id="IPR011467">
    <property type="entry name" value="DUF1573"/>
</dbReference>
<gene>
    <name evidence="2" type="ORF">CW751_03195</name>
</gene>
<dbReference type="Proteomes" id="UP000236654">
    <property type="component" value="Unassembled WGS sequence"/>
</dbReference>
<organism evidence="2 3">
    <name type="scientific">Brumimicrobium salinarum</name>
    <dbReference type="NCBI Taxonomy" id="2058658"/>
    <lineage>
        <taxon>Bacteria</taxon>
        <taxon>Pseudomonadati</taxon>
        <taxon>Bacteroidota</taxon>
        <taxon>Flavobacteriia</taxon>
        <taxon>Flavobacteriales</taxon>
        <taxon>Crocinitomicaceae</taxon>
        <taxon>Brumimicrobium</taxon>
    </lineage>
</organism>
<dbReference type="PROSITE" id="PS51257">
    <property type="entry name" value="PROKAR_LIPOPROTEIN"/>
    <property type="match status" value="1"/>
</dbReference>
<dbReference type="OrthoDB" id="826619at2"/>
<reference evidence="2 3" key="1">
    <citation type="submission" date="2017-12" db="EMBL/GenBank/DDBJ databases">
        <title>The draft genome sequence of Brumimicrobium saltpan LHR20.</title>
        <authorList>
            <person name="Do Z.-J."/>
            <person name="Luo H.-R."/>
        </authorList>
    </citation>
    <scope>NUCLEOTIDE SEQUENCE [LARGE SCALE GENOMIC DNA]</scope>
    <source>
        <strain evidence="2 3">LHR20</strain>
    </source>
</reference>
<dbReference type="RefSeq" id="WP_101333559.1">
    <property type="nucleotide sequence ID" value="NZ_PJNI01000002.1"/>
</dbReference>
<evidence type="ECO:0000313" key="3">
    <source>
        <dbReference type="Proteomes" id="UP000236654"/>
    </source>
</evidence>
<evidence type="ECO:0008006" key="4">
    <source>
        <dbReference type="Google" id="ProtNLM"/>
    </source>
</evidence>
<sequence>MKKILWVFSIAFMTFSCTNDNGVDANIEVKEGEKRSKLSAGSQSAEELKKAAEERKKKQEEAEKERLANQTTMEITPNVYDFGAIPKETPVSTVFTVKNTGDKPLIINDAKASCGCTVPRKPEEPIMPGEEGELEVTFESNAAQAGKPMNKTVTVTANIPGSTKMVTIKGMVDN</sequence>
<dbReference type="Gene3D" id="2.60.40.10">
    <property type="entry name" value="Immunoglobulins"/>
    <property type="match status" value="1"/>
</dbReference>
<feature type="region of interest" description="Disordered" evidence="1">
    <location>
        <begin position="32"/>
        <end position="70"/>
    </location>
</feature>
<comment type="caution">
    <text evidence="2">The sequence shown here is derived from an EMBL/GenBank/DDBJ whole genome shotgun (WGS) entry which is preliminary data.</text>
</comment>
<dbReference type="InterPro" id="IPR013783">
    <property type="entry name" value="Ig-like_fold"/>
</dbReference>
<evidence type="ECO:0000256" key="1">
    <source>
        <dbReference type="SAM" id="MobiDB-lite"/>
    </source>
</evidence>
<dbReference type="PANTHER" id="PTHR37833">
    <property type="entry name" value="LIPOPROTEIN-RELATED"/>
    <property type="match status" value="1"/>
</dbReference>
<accession>A0A2I0R4N7</accession>
<evidence type="ECO:0000313" key="2">
    <source>
        <dbReference type="EMBL" id="PKR81545.1"/>
    </source>
</evidence>
<proteinExistence type="predicted"/>
<name>A0A2I0R4N7_9FLAO</name>
<feature type="compositionally biased region" description="Basic and acidic residues" evidence="1">
    <location>
        <begin position="46"/>
        <end position="67"/>
    </location>
</feature>
<keyword evidence="3" id="KW-1185">Reference proteome</keyword>
<protein>
    <recommendedName>
        <fullName evidence="4">DUF1573 domain-containing protein</fullName>
    </recommendedName>
</protein>